<proteinExistence type="predicted"/>
<accession>A0ABD3LG09</accession>
<dbReference type="Proteomes" id="UP001634007">
    <property type="component" value="Unassembled WGS sequence"/>
</dbReference>
<dbReference type="Gene3D" id="3.20.20.80">
    <property type="entry name" value="Glycosidases"/>
    <property type="match status" value="1"/>
</dbReference>
<dbReference type="PANTHER" id="PTHR46476">
    <property type="entry name" value="CHITINASE 2-LIKE"/>
    <property type="match status" value="1"/>
</dbReference>
<feature type="chain" id="PRO_5044834396" evidence="1">
    <location>
        <begin position="22"/>
        <end position="246"/>
    </location>
</feature>
<dbReference type="InterPro" id="IPR017853">
    <property type="entry name" value="GH"/>
</dbReference>
<reference evidence="2 3" key="1">
    <citation type="submission" date="2024-11" db="EMBL/GenBank/DDBJ databases">
        <title>Chromosome-level genome assembly of Eucalyptus globulus Labill. provides insights into its genome evolution.</title>
        <authorList>
            <person name="Li X."/>
        </authorList>
    </citation>
    <scope>NUCLEOTIDE SEQUENCE [LARGE SCALE GENOMIC DNA]</scope>
    <source>
        <strain evidence="2">CL2024</strain>
        <tissue evidence="2">Fresh tender leaves</tissue>
    </source>
</reference>
<keyword evidence="1" id="KW-0732">Signal</keyword>
<gene>
    <name evidence="2" type="ORF">ACJRO7_011692</name>
</gene>
<organism evidence="2 3">
    <name type="scientific">Eucalyptus globulus</name>
    <name type="common">Tasmanian blue gum</name>
    <dbReference type="NCBI Taxonomy" id="34317"/>
    <lineage>
        <taxon>Eukaryota</taxon>
        <taxon>Viridiplantae</taxon>
        <taxon>Streptophyta</taxon>
        <taxon>Embryophyta</taxon>
        <taxon>Tracheophyta</taxon>
        <taxon>Spermatophyta</taxon>
        <taxon>Magnoliopsida</taxon>
        <taxon>eudicotyledons</taxon>
        <taxon>Gunneridae</taxon>
        <taxon>Pentapetalae</taxon>
        <taxon>rosids</taxon>
        <taxon>malvids</taxon>
        <taxon>Myrtales</taxon>
        <taxon>Myrtaceae</taxon>
        <taxon>Myrtoideae</taxon>
        <taxon>Eucalypteae</taxon>
        <taxon>Eucalyptus</taxon>
    </lineage>
</organism>
<evidence type="ECO:0000313" key="3">
    <source>
        <dbReference type="Proteomes" id="UP001634007"/>
    </source>
</evidence>
<evidence type="ECO:0000256" key="1">
    <source>
        <dbReference type="SAM" id="SignalP"/>
    </source>
</evidence>
<dbReference type="PANTHER" id="PTHR46476:SF8">
    <property type="entry name" value="CHITINASE 2-LIKE"/>
    <property type="match status" value="1"/>
</dbReference>
<name>A0ABD3LG09_EUCGL</name>
<comment type="caution">
    <text evidence="2">The sequence shown here is derived from an EMBL/GenBank/DDBJ whole genome shotgun (WGS) entry which is preliminary data.</text>
</comment>
<dbReference type="SUPFAM" id="SSF51445">
    <property type="entry name" value="(Trans)glycosidases"/>
    <property type="match status" value="1"/>
</dbReference>
<sequence length="246" mass="27497">MEFRSALSRTLFLLFIYTTNAANTKLFHEYIGAESDTIQLSDVPVNPEVEFHFILAFAIDYVSEDNPSPTSGKFNVFWETNHLIPSAIGSFKQKTSEASDAARPSSTRNPQTPAISSLTGMIKEYHLNRIDINYEHFKAITRLKKSRVTSFASIAPYEEIQTYYLALWKKYGTCDHICVSEFLVYYKQQASNFEGGQVPASLMSKGGGGLQPNGGFFQACNELKSQGKLGGSHFQFEKQSQQLLAA</sequence>
<dbReference type="EMBL" id="JBJKBG010000002">
    <property type="protein sequence ID" value="KAL3750740.1"/>
    <property type="molecule type" value="Genomic_DNA"/>
</dbReference>
<protein>
    <submittedName>
        <fullName evidence="2">Uncharacterized protein</fullName>
    </submittedName>
</protein>
<keyword evidence="3" id="KW-1185">Reference proteome</keyword>
<dbReference type="AlphaFoldDB" id="A0ABD3LG09"/>
<evidence type="ECO:0000313" key="2">
    <source>
        <dbReference type="EMBL" id="KAL3750740.1"/>
    </source>
</evidence>
<feature type="signal peptide" evidence="1">
    <location>
        <begin position="1"/>
        <end position="21"/>
    </location>
</feature>